<dbReference type="Proteomes" id="UP001589590">
    <property type="component" value="Unassembled WGS sequence"/>
</dbReference>
<evidence type="ECO:0000313" key="6">
    <source>
        <dbReference type="Proteomes" id="UP001589590"/>
    </source>
</evidence>
<proteinExistence type="inferred from homology"/>
<comment type="similarity">
    <text evidence="1">Belongs to the P-Pant transferase superfamily. Gsp/Sfp/HetI/AcpT family.</text>
</comment>
<keyword evidence="2 5" id="KW-0808">Transferase</keyword>
<dbReference type="InterPro" id="IPR008278">
    <property type="entry name" value="4-PPantetheinyl_Trfase_dom"/>
</dbReference>
<name>A0ABV5H0I1_9FLAO</name>
<keyword evidence="6" id="KW-1185">Reference proteome</keyword>
<protein>
    <submittedName>
        <fullName evidence="5">4'-phosphopantetheinyl transferase family protein</fullName>
    </submittedName>
</protein>
<evidence type="ECO:0000313" key="5">
    <source>
        <dbReference type="EMBL" id="MFB9105405.1"/>
    </source>
</evidence>
<dbReference type="EMBL" id="JBHMFA010000006">
    <property type="protein sequence ID" value="MFB9105405.1"/>
    <property type="molecule type" value="Genomic_DNA"/>
</dbReference>
<organism evidence="5 6">
    <name type="scientific">Algibacter miyuki</name>
    <dbReference type="NCBI Taxonomy" id="1306933"/>
    <lineage>
        <taxon>Bacteria</taxon>
        <taxon>Pseudomonadati</taxon>
        <taxon>Bacteroidota</taxon>
        <taxon>Flavobacteriia</taxon>
        <taxon>Flavobacteriales</taxon>
        <taxon>Flavobacteriaceae</taxon>
        <taxon>Algibacter</taxon>
    </lineage>
</organism>
<dbReference type="PANTHER" id="PTHR12215">
    <property type="entry name" value="PHOSPHOPANTETHEINE TRANSFERASE"/>
    <property type="match status" value="1"/>
</dbReference>
<dbReference type="InterPro" id="IPR037143">
    <property type="entry name" value="4-PPantetheinyl_Trfase_dom_sf"/>
</dbReference>
<dbReference type="Pfam" id="PF01648">
    <property type="entry name" value="ACPS"/>
    <property type="match status" value="1"/>
</dbReference>
<comment type="caution">
    <text evidence="5">The sequence shown here is derived from an EMBL/GenBank/DDBJ whole genome shotgun (WGS) entry which is preliminary data.</text>
</comment>
<dbReference type="RefSeq" id="WP_290274219.1">
    <property type="nucleotide sequence ID" value="NZ_JAUFQP010000015.1"/>
</dbReference>
<dbReference type="InterPro" id="IPR055066">
    <property type="entry name" value="AASDHPPT_N"/>
</dbReference>
<accession>A0ABV5H0I1</accession>
<dbReference type="InterPro" id="IPR050559">
    <property type="entry name" value="P-Pant_transferase_sf"/>
</dbReference>
<dbReference type="SUPFAM" id="SSF56214">
    <property type="entry name" value="4'-phosphopantetheinyl transferase"/>
    <property type="match status" value="2"/>
</dbReference>
<feature type="domain" description="4'-phosphopantetheinyl transferase" evidence="3">
    <location>
        <begin position="130"/>
        <end position="193"/>
    </location>
</feature>
<sequence>MNNSKIKVHKGVLSIDVINTYHKLDEDVNVKLFKIKFTKYVEYIAVLRSFLTPEENIRADKYYQEKDRNRFIISKVLLKFILAQEAGIPVSEIRFEITKHKKPLLKNHPNLHFNLSHAGDYAVIAIANKPVGVDIEHSIKNFDFKAVLAHVFNAQEIDAVLNADDKKHVFYKFWTRKEAVVKATGQGIDDNFPKVPALDGKHILNTSIWNEINNIEVFSFKMDDDYMGTVALTGNIKNNQELHFYPVPIAFDELKMLRNNNTK</sequence>
<reference evidence="5 6" key="1">
    <citation type="submission" date="2024-09" db="EMBL/GenBank/DDBJ databases">
        <authorList>
            <person name="Sun Q."/>
            <person name="Mori K."/>
        </authorList>
    </citation>
    <scope>NUCLEOTIDE SEQUENCE [LARGE SCALE GENOMIC DNA]</scope>
    <source>
        <strain evidence="5 6">CECT 8300</strain>
    </source>
</reference>
<dbReference type="GO" id="GO:0016740">
    <property type="term" value="F:transferase activity"/>
    <property type="evidence" value="ECO:0007669"/>
    <property type="project" value="UniProtKB-KW"/>
</dbReference>
<feature type="domain" description="4'-phosphopantetheinyl transferase N-terminal" evidence="4">
    <location>
        <begin position="46"/>
        <end position="125"/>
    </location>
</feature>
<dbReference type="Gene3D" id="3.90.470.20">
    <property type="entry name" value="4'-phosphopantetheinyl transferase domain"/>
    <property type="match status" value="2"/>
</dbReference>
<evidence type="ECO:0000259" key="3">
    <source>
        <dbReference type="Pfam" id="PF01648"/>
    </source>
</evidence>
<evidence type="ECO:0000256" key="2">
    <source>
        <dbReference type="ARBA" id="ARBA00022679"/>
    </source>
</evidence>
<dbReference type="PANTHER" id="PTHR12215:SF10">
    <property type="entry name" value="L-AMINOADIPATE-SEMIALDEHYDE DEHYDROGENASE-PHOSPHOPANTETHEINYL TRANSFERASE"/>
    <property type="match status" value="1"/>
</dbReference>
<gene>
    <name evidence="5" type="ORF">ACFFU1_10860</name>
</gene>
<dbReference type="Pfam" id="PF22624">
    <property type="entry name" value="AASDHPPT_N"/>
    <property type="match status" value="1"/>
</dbReference>
<evidence type="ECO:0000259" key="4">
    <source>
        <dbReference type="Pfam" id="PF22624"/>
    </source>
</evidence>
<evidence type="ECO:0000256" key="1">
    <source>
        <dbReference type="ARBA" id="ARBA00010990"/>
    </source>
</evidence>